<dbReference type="Proteomes" id="UP001150217">
    <property type="component" value="Unassembled WGS sequence"/>
</dbReference>
<evidence type="ECO:0000313" key="2">
    <source>
        <dbReference type="Proteomes" id="UP001150217"/>
    </source>
</evidence>
<organism evidence="1 2">
    <name type="scientific">Lentinula lateritia</name>
    <dbReference type="NCBI Taxonomy" id="40482"/>
    <lineage>
        <taxon>Eukaryota</taxon>
        <taxon>Fungi</taxon>
        <taxon>Dikarya</taxon>
        <taxon>Basidiomycota</taxon>
        <taxon>Agaricomycotina</taxon>
        <taxon>Agaricomycetes</taxon>
        <taxon>Agaricomycetidae</taxon>
        <taxon>Agaricales</taxon>
        <taxon>Marasmiineae</taxon>
        <taxon>Omphalotaceae</taxon>
        <taxon>Lentinula</taxon>
    </lineage>
</organism>
<reference evidence="1" key="1">
    <citation type="submission" date="2022-08" db="EMBL/GenBank/DDBJ databases">
        <title>A Global Phylogenomic Analysis of the Shiitake Genus Lentinula.</title>
        <authorList>
            <consortium name="DOE Joint Genome Institute"/>
            <person name="Sierra-Patev S."/>
            <person name="Min B."/>
            <person name="Naranjo-Ortiz M."/>
            <person name="Looney B."/>
            <person name="Konkel Z."/>
            <person name="Slot J.C."/>
            <person name="Sakamoto Y."/>
            <person name="Steenwyk J.L."/>
            <person name="Rokas A."/>
            <person name="Carro J."/>
            <person name="Camarero S."/>
            <person name="Ferreira P."/>
            <person name="Molpeceres G."/>
            <person name="Ruiz-Duenas F.J."/>
            <person name="Serrano A."/>
            <person name="Henrissat B."/>
            <person name="Drula E."/>
            <person name="Hughes K.W."/>
            <person name="Mata J.L."/>
            <person name="Ishikawa N.K."/>
            <person name="Vargas-Isla R."/>
            <person name="Ushijima S."/>
            <person name="Smith C.A."/>
            <person name="Ahrendt S."/>
            <person name="Andreopoulos W."/>
            <person name="He G."/>
            <person name="Labutti K."/>
            <person name="Lipzen A."/>
            <person name="Ng V."/>
            <person name="Riley R."/>
            <person name="Sandor L."/>
            <person name="Barry K."/>
            <person name="Martinez A.T."/>
            <person name="Xiao Y."/>
            <person name="Gibbons J.G."/>
            <person name="Terashima K."/>
            <person name="Grigoriev I.V."/>
            <person name="Hibbett D.S."/>
        </authorList>
    </citation>
    <scope>NUCLEOTIDE SEQUENCE</scope>
    <source>
        <strain evidence="1">RHP3577 ss4</strain>
    </source>
</reference>
<protein>
    <submittedName>
        <fullName evidence="1">Uncharacterized protein</fullName>
    </submittedName>
</protein>
<gene>
    <name evidence="1" type="ORF">C8R41DRAFT_914039</name>
</gene>
<accession>A0ABQ8VVR3</accession>
<proteinExistence type="predicted"/>
<evidence type="ECO:0000313" key="1">
    <source>
        <dbReference type="EMBL" id="KAJ4500462.1"/>
    </source>
</evidence>
<dbReference type="EMBL" id="JANVFT010000005">
    <property type="protein sequence ID" value="KAJ4500462.1"/>
    <property type="molecule type" value="Genomic_DNA"/>
</dbReference>
<name>A0ABQ8VVR3_9AGAR</name>
<comment type="caution">
    <text evidence="1">The sequence shown here is derived from an EMBL/GenBank/DDBJ whole genome shotgun (WGS) entry which is preliminary data.</text>
</comment>
<keyword evidence="2" id="KW-1185">Reference proteome</keyword>
<sequence>MAAFPSLDTLSTLRNVPTLPDTDNRRTIHFFYVHPNSPFPLRQPLTFAISPQVVHHPRPWISSFLIAIQESAYQPASVIAPTLACLTVDEIGRQMEVIMLSMHQGPPYAIHQCSDSSTCTRSTATCYSTTHAFGIAVNSEGHLCDVEVGDQWVIWNWFRSKACTHPITSLQQYDPRT</sequence>